<accession>A0A9P6J6K7</accession>
<dbReference type="AlphaFoldDB" id="A0A9P6J6K7"/>
<protein>
    <submittedName>
        <fullName evidence="1">Uncharacterized protein</fullName>
    </submittedName>
</protein>
<reference evidence="1" key="1">
    <citation type="journal article" date="2020" name="Fungal Divers.">
        <title>Resolving the Mortierellaceae phylogeny through synthesis of multi-gene phylogenetics and phylogenomics.</title>
        <authorList>
            <person name="Vandepol N."/>
            <person name="Liber J."/>
            <person name="Desiro A."/>
            <person name="Na H."/>
            <person name="Kennedy M."/>
            <person name="Barry K."/>
            <person name="Grigoriev I.V."/>
            <person name="Miller A.N."/>
            <person name="O'Donnell K."/>
            <person name="Stajich J.E."/>
            <person name="Bonito G."/>
        </authorList>
    </citation>
    <scope>NUCLEOTIDE SEQUENCE</scope>
    <source>
        <strain evidence="1">MES-2147</strain>
    </source>
</reference>
<organism evidence="1 2">
    <name type="scientific">Modicella reniformis</name>
    <dbReference type="NCBI Taxonomy" id="1440133"/>
    <lineage>
        <taxon>Eukaryota</taxon>
        <taxon>Fungi</taxon>
        <taxon>Fungi incertae sedis</taxon>
        <taxon>Mucoromycota</taxon>
        <taxon>Mortierellomycotina</taxon>
        <taxon>Mortierellomycetes</taxon>
        <taxon>Mortierellales</taxon>
        <taxon>Mortierellaceae</taxon>
        <taxon>Modicella</taxon>
    </lineage>
</organism>
<keyword evidence="2" id="KW-1185">Reference proteome</keyword>
<proteinExistence type="predicted"/>
<dbReference type="EMBL" id="JAAAHW010006269">
    <property type="protein sequence ID" value="KAF9963687.1"/>
    <property type="molecule type" value="Genomic_DNA"/>
</dbReference>
<dbReference type="Proteomes" id="UP000749646">
    <property type="component" value="Unassembled WGS sequence"/>
</dbReference>
<sequence length="106" mass="11916">MPYRPILYELAERIKEHSSEWAIGEGMSVLADIDSDGKKQMVFLPESGLTDKFFGITEKALLTALLRANRKDRKDVLNEVFQSQEEVKNHAAHHPVTTSVTLAAYA</sequence>
<evidence type="ECO:0000313" key="2">
    <source>
        <dbReference type="Proteomes" id="UP000749646"/>
    </source>
</evidence>
<gene>
    <name evidence="1" type="ORF">BGZ65_001073</name>
</gene>
<evidence type="ECO:0000313" key="1">
    <source>
        <dbReference type="EMBL" id="KAF9963687.1"/>
    </source>
</evidence>
<comment type="caution">
    <text evidence="1">The sequence shown here is derived from an EMBL/GenBank/DDBJ whole genome shotgun (WGS) entry which is preliminary data.</text>
</comment>
<name>A0A9P6J6K7_9FUNG</name>